<keyword evidence="3" id="KW-0677">Repeat</keyword>
<feature type="repeat" description="Pumilio" evidence="5">
    <location>
        <begin position="796"/>
        <end position="833"/>
    </location>
</feature>
<reference evidence="8" key="1">
    <citation type="journal article" date="2013" name="J. Cell Sci.">
        <title>Novel roles for Nanos in neural cell fate determination revealed by studies in a cnidarian.</title>
        <authorList>
            <person name="Kanska J."/>
            <person name="Frank U."/>
        </authorList>
    </citation>
    <scope>NUCLEOTIDE SEQUENCE</scope>
</reference>
<feature type="compositionally biased region" description="Low complexity" evidence="6">
    <location>
        <begin position="434"/>
        <end position="454"/>
    </location>
</feature>
<evidence type="ECO:0000256" key="5">
    <source>
        <dbReference type="PROSITE-ProRule" id="PRU00317"/>
    </source>
</evidence>
<feature type="compositionally biased region" description="Low complexity" evidence="6">
    <location>
        <begin position="531"/>
        <end position="543"/>
    </location>
</feature>
<dbReference type="InterPro" id="IPR033712">
    <property type="entry name" value="Pumilio_RNA-bd"/>
</dbReference>
<dbReference type="PANTHER" id="PTHR12537:SF12">
    <property type="entry name" value="MATERNAL PROTEIN PUMILIO"/>
    <property type="match status" value="1"/>
</dbReference>
<comment type="subcellular location">
    <subcellularLocation>
        <location evidence="1">Cytoplasm</location>
    </subcellularLocation>
</comment>
<accession>K4N448</accession>
<dbReference type="AlphaFoldDB" id="K4N448"/>
<evidence type="ECO:0000256" key="6">
    <source>
        <dbReference type="SAM" id="MobiDB-lite"/>
    </source>
</evidence>
<evidence type="ECO:0000256" key="1">
    <source>
        <dbReference type="ARBA" id="ARBA00004496"/>
    </source>
</evidence>
<feature type="compositionally biased region" description="Polar residues" evidence="6">
    <location>
        <begin position="252"/>
        <end position="270"/>
    </location>
</feature>
<dbReference type="SUPFAM" id="SSF48371">
    <property type="entry name" value="ARM repeat"/>
    <property type="match status" value="1"/>
</dbReference>
<dbReference type="GO" id="GO:0003730">
    <property type="term" value="F:mRNA 3'-UTR binding"/>
    <property type="evidence" value="ECO:0007669"/>
    <property type="project" value="TreeGrafter"/>
</dbReference>
<keyword evidence="4" id="KW-0694">RNA-binding</keyword>
<feature type="compositionally biased region" description="Polar residues" evidence="6">
    <location>
        <begin position="419"/>
        <end position="433"/>
    </location>
</feature>
<feature type="repeat" description="Pumilio" evidence="5">
    <location>
        <begin position="724"/>
        <end position="759"/>
    </location>
</feature>
<dbReference type="PROSITE" id="PS50302">
    <property type="entry name" value="PUM"/>
    <property type="match status" value="7"/>
</dbReference>
<dbReference type="GO" id="GO:0005634">
    <property type="term" value="C:nucleus"/>
    <property type="evidence" value="ECO:0007669"/>
    <property type="project" value="TreeGrafter"/>
</dbReference>
<dbReference type="Gene3D" id="1.25.10.10">
    <property type="entry name" value="Leucine-rich Repeat Variant"/>
    <property type="match status" value="1"/>
</dbReference>
<evidence type="ECO:0000259" key="7">
    <source>
        <dbReference type="PROSITE" id="PS50303"/>
    </source>
</evidence>
<dbReference type="Pfam" id="PF00806">
    <property type="entry name" value="PUF"/>
    <property type="match status" value="7"/>
</dbReference>
<feature type="region of interest" description="Disordered" evidence="6">
    <location>
        <begin position="512"/>
        <end position="550"/>
    </location>
</feature>
<dbReference type="FunFam" id="1.25.10.10:FF:000004">
    <property type="entry name" value="Pumilio homolog 1 isoform 2"/>
    <property type="match status" value="1"/>
</dbReference>
<feature type="repeat" description="Pumilio" evidence="5">
    <location>
        <begin position="834"/>
        <end position="869"/>
    </location>
</feature>
<dbReference type="InterPro" id="IPR016024">
    <property type="entry name" value="ARM-type_fold"/>
</dbReference>
<feature type="region of interest" description="Disordered" evidence="6">
    <location>
        <begin position="225"/>
        <end position="299"/>
    </location>
</feature>
<feature type="domain" description="PUM-HD" evidence="7">
    <location>
        <begin position="704"/>
        <end position="979"/>
    </location>
</feature>
<dbReference type="InterPro" id="IPR001313">
    <property type="entry name" value="Pumilio_RNA-bd_rpt"/>
</dbReference>
<dbReference type="EMBL" id="JX486116">
    <property type="protein sequence ID" value="AFV31434.1"/>
    <property type="molecule type" value="mRNA"/>
</dbReference>
<feature type="repeat" description="Pumilio" evidence="5">
    <location>
        <begin position="870"/>
        <end position="905"/>
    </location>
</feature>
<dbReference type="PANTHER" id="PTHR12537">
    <property type="entry name" value="RNA BINDING PROTEIN PUMILIO-RELATED"/>
    <property type="match status" value="1"/>
</dbReference>
<dbReference type="CDD" id="cd07920">
    <property type="entry name" value="Pumilio"/>
    <property type="match status" value="1"/>
</dbReference>
<name>K4N448_HYDEC</name>
<feature type="compositionally biased region" description="Low complexity" evidence="6">
    <location>
        <begin position="279"/>
        <end position="293"/>
    </location>
</feature>
<dbReference type="GO" id="GO:0010608">
    <property type="term" value="P:post-transcriptional regulation of gene expression"/>
    <property type="evidence" value="ECO:0007669"/>
    <property type="project" value="TreeGrafter"/>
</dbReference>
<sequence length="979" mass="106680">MRDIIWQQQNTPVDSSYQNERKYKINERDRQYATDQPEKIHFNVSPADVNSVNSGFSTSKPISKINKSNQKESTGIGVYLNGNSDIAGGKWSVATDDNQNPQETWDKTTQVRKSHNMFTFENHWQESSWSMGADGSNDKSEHAISQPITMVQRRPEQYGPPQQVTSPRSADGSVLGVHMVEYVLASSPGGHEIENHMKGMNINGNLEVSNTQLPNGNVVARKSPFEEEDEIENNSQHSQNESEEPTLFMGGQQASSSRNESPLPLNSQDSAAALGPMISGNNTSSKPSSTSSGAQEDQVTSPIPFAQNVDQNGSTIELNQIGYEPSIQEQTQGVAVSNTMAATQQQQQGQPQHFVFGQQQAMGMGSPYFVANTAGGQDPYGQNGGIPIVNANGQTTVIHPQYAAAYGIQPYVYANQNGGQFVQGQPQPSQDPRTPTTSATSSSQGPQQMQGQQQIPAGYMVQAPINFPAGSTFYDQHGNPVIINGRMAAPMTNHLGQTVRVMSPVVLNANGPTVSPGIHSGTSPSLQMYSQQQQQQANQQQQQPPRGINLGYLSTGQLGPLPGQNAMQAAPVGVIGGHLQSTGTGPLPSPGGPRDVYSALGPSKRPGAQVYTQGMVGSYNSLSVNTPLANALNISNPNTSPLHSQGQTTFDIGSPANSRLSGYASLLNPTNDMRRGYGTAGLGSSIFGSSTAGLYRRAGGRDSGRSKLLEDFRNNRFPNLQLHDLQRHIVEFSQDQHGSRFIQQKLERASILEKNMVFNEILTAAYSLMTDVFGNYVIQKFFEFGSPEQKLLLAQRIKGHVLPLALQMYGCRVIQKALETIPPEMTIHSELVRELDGHVLKCVKDQNGNHVVQKCIECVDSVQLQFIIDAFQGQVFALSTHPYGCRVIQRILEHCTTEQTSPILGELHEHTERLIQDQYGNYVIQHVLEHGSADDKSTIVNIVRGNVLLLSQHKFASNVIEKCVSHASRAERSMLIEEV</sequence>
<feature type="repeat" description="Pumilio" evidence="5">
    <location>
        <begin position="760"/>
        <end position="795"/>
    </location>
</feature>
<evidence type="ECO:0000256" key="4">
    <source>
        <dbReference type="ARBA" id="ARBA00022884"/>
    </source>
</evidence>
<evidence type="ECO:0000256" key="3">
    <source>
        <dbReference type="ARBA" id="ARBA00022737"/>
    </source>
</evidence>
<feature type="compositionally biased region" description="Polar residues" evidence="6">
    <location>
        <begin position="520"/>
        <end position="530"/>
    </location>
</feature>
<protein>
    <submittedName>
        <fullName evidence="8">Pumilio</fullName>
    </submittedName>
</protein>
<dbReference type="PROSITE" id="PS50303">
    <property type="entry name" value="PUM_HD"/>
    <property type="match status" value="1"/>
</dbReference>
<dbReference type="SMART" id="SM00025">
    <property type="entry name" value="Pumilio"/>
    <property type="match status" value="7"/>
</dbReference>
<evidence type="ECO:0000313" key="8">
    <source>
        <dbReference type="EMBL" id="AFV31434.1"/>
    </source>
</evidence>
<feature type="repeat" description="Pumilio" evidence="5">
    <location>
        <begin position="942"/>
        <end position="977"/>
    </location>
</feature>
<keyword evidence="2" id="KW-0963">Cytoplasm</keyword>
<dbReference type="InterPro" id="IPR033133">
    <property type="entry name" value="PUM-HD"/>
</dbReference>
<evidence type="ECO:0000256" key="2">
    <source>
        <dbReference type="ARBA" id="ARBA00022490"/>
    </source>
</evidence>
<dbReference type="GO" id="GO:0005737">
    <property type="term" value="C:cytoplasm"/>
    <property type="evidence" value="ECO:0007669"/>
    <property type="project" value="UniProtKB-SubCell"/>
</dbReference>
<feature type="repeat" description="Pumilio" evidence="5">
    <location>
        <begin position="906"/>
        <end position="941"/>
    </location>
</feature>
<feature type="region of interest" description="Disordered" evidence="6">
    <location>
        <begin position="419"/>
        <end position="454"/>
    </location>
</feature>
<organism evidence="8">
    <name type="scientific">Hydractinia echinata</name>
    <name type="common">Snail fur</name>
    <name type="synonym">Hermit crab hydroid</name>
    <dbReference type="NCBI Taxonomy" id="3283270"/>
    <lineage>
        <taxon>Eukaryota</taxon>
        <taxon>Metazoa</taxon>
        <taxon>Cnidaria</taxon>
        <taxon>Anthozoa</taxon>
        <taxon>Octocorallia</taxon>
        <taxon>Malacalcyonacea</taxon>
        <taxon>Cladiellidae</taxon>
        <taxon>Klyxum</taxon>
    </lineage>
</organism>
<dbReference type="InterPro" id="IPR011989">
    <property type="entry name" value="ARM-like"/>
</dbReference>
<proteinExistence type="evidence at transcript level"/>